<dbReference type="SUPFAM" id="SSF52949">
    <property type="entry name" value="Macro domain-like"/>
    <property type="match status" value="1"/>
</dbReference>
<comment type="caution">
    <text evidence="1">The sequence shown here is derived from an EMBL/GenBank/DDBJ whole genome shotgun (WGS) entry which is preliminary data.</text>
</comment>
<sequence>MNQAHLAAFNTACTTLHLPSSITIQPHVCPLAQLPPSTRIQLVVSPANSYGRLDGGFDDAISRALSPRDDYLALTRIAQSTLYQRWHGFAPPGTCTLVRLPDEFAARSANVWGVQWLALCPTMRVPAVVTWDREVVYEAAWSLLCAVEQHNRGAGEAERIGSLLVTPLATGVGRVSAERWAGQFVLALKHFDDASKNPGKWSSLEPPDILAYASEVAKTWKA</sequence>
<gene>
    <name evidence="1" type="ORF">CDD81_460</name>
</gene>
<evidence type="ECO:0008006" key="3">
    <source>
        <dbReference type="Google" id="ProtNLM"/>
    </source>
</evidence>
<dbReference type="Gene3D" id="3.40.220.10">
    <property type="entry name" value="Leucine Aminopeptidase, subunit E, domain 1"/>
    <property type="match status" value="1"/>
</dbReference>
<dbReference type="EMBL" id="NJET01000107">
    <property type="protein sequence ID" value="PHH61326.1"/>
    <property type="molecule type" value="Genomic_DNA"/>
</dbReference>
<proteinExistence type="predicted"/>
<keyword evidence="2" id="KW-1185">Reference proteome</keyword>
<dbReference type="Proteomes" id="UP000226192">
    <property type="component" value="Unassembled WGS sequence"/>
</dbReference>
<organism evidence="1 2">
    <name type="scientific">Ophiocordyceps australis</name>
    <dbReference type="NCBI Taxonomy" id="1399860"/>
    <lineage>
        <taxon>Eukaryota</taxon>
        <taxon>Fungi</taxon>
        <taxon>Dikarya</taxon>
        <taxon>Ascomycota</taxon>
        <taxon>Pezizomycotina</taxon>
        <taxon>Sordariomycetes</taxon>
        <taxon>Hypocreomycetidae</taxon>
        <taxon>Hypocreales</taxon>
        <taxon>Ophiocordycipitaceae</taxon>
        <taxon>Ophiocordyceps</taxon>
    </lineage>
</organism>
<evidence type="ECO:0000313" key="1">
    <source>
        <dbReference type="EMBL" id="PHH61326.1"/>
    </source>
</evidence>
<dbReference type="AlphaFoldDB" id="A0A2C5Y0X6"/>
<name>A0A2C5Y0X6_9HYPO</name>
<dbReference type="InterPro" id="IPR043472">
    <property type="entry name" value="Macro_dom-like"/>
</dbReference>
<dbReference type="OrthoDB" id="6082470at2759"/>
<accession>A0A2C5Y0X6</accession>
<reference evidence="1 2" key="1">
    <citation type="submission" date="2017-06" db="EMBL/GenBank/DDBJ databases">
        <title>Ant-infecting Ophiocordyceps genomes reveal a high diversity of potential behavioral manipulation genes and a possible major role for enterotoxins.</title>
        <authorList>
            <person name="De Bekker C."/>
            <person name="Evans H.C."/>
            <person name="Brachmann A."/>
            <person name="Hughes D.P."/>
        </authorList>
    </citation>
    <scope>NUCLEOTIDE SEQUENCE [LARGE SCALE GENOMIC DNA]</scope>
    <source>
        <strain evidence="1 2">Map64</strain>
    </source>
</reference>
<protein>
    <recommendedName>
        <fullName evidence="3">ADP-ribose 1''-phosphate phosphatase</fullName>
    </recommendedName>
</protein>
<dbReference type="STRING" id="1399860.A0A2C5Y0X6"/>
<evidence type="ECO:0000313" key="2">
    <source>
        <dbReference type="Proteomes" id="UP000226192"/>
    </source>
</evidence>